<evidence type="ECO:0000256" key="7">
    <source>
        <dbReference type="ARBA" id="ARBA00022827"/>
    </source>
</evidence>
<accession>A0ABT4W2C2</accession>
<name>A0ABT4W2C2_9RHOB</name>
<dbReference type="SUPFAM" id="SSF143631">
    <property type="entry name" value="ApbE-like"/>
    <property type="match status" value="1"/>
</dbReference>
<comment type="cofactor">
    <cofactor evidence="1">
        <name>Mg(2+)</name>
        <dbReference type="ChEBI" id="CHEBI:18420"/>
    </cofactor>
</comment>
<evidence type="ECO:0000256" key="3">
    <source>
        <dbReference type="ARBA" id="ARBA00016337"/>
    </source>
</evidence>
<comment type="caution">
    <text evidence="11">The sequence shown here is derived from an EMBL/GenBank/DDBJ whole genome shotgun (WGS) entry which is preliminary data.</text>
</comment>
<evidence type="ECO:0000256" key="9">
    <source>
        <dbReference type="ARBA" id="ARBA00031306"/>
    </source>
</evidence>
<evidence type="ECO:0000256" key="10">
    <source>
        <dbReference type="ARBA" id="ARBA00048540"/>
    </source>
</evidence>
<dbReference type="Pfam" id="PF02424">
    <property type="entry name" value="ApbE"/>
    <property type="match status" value="1"/>
</dbReference>
<keyword evidence="7" id="KW-0274">FAD</keyword>
<evidence type="ECO:0000313" key="12">
    <source>
        <dbReference type="Proteomes" id="UP001528040"/>
    </source>
</evidence>
<keyword evidence="5 11" id="KW-0808">Transferase</keyword>
<dbReference type="PANTHER" id="PTHR30040:SF2">
    <property type="entry name" value="FAD:PROTEIN FMN TRANSFERASE"/>
    <property type="match status" value="1"/>
</dbReference>
<keyword evidence="8" id="KW-0460">Magnesium</keyword>
<dbReference type="EMBL" id="JAQIIO010000005">
    <property type="protein sequence ID" value="MDA5094665.1"/>
    <property type="molecule type" value="Genomic_DNA"/>
</dbReference>
<evidence type="ECO:0000256" key="4">
    <source>
        <dbReference type="ARBA" id="ARBA00022630"/>
    </source>
</evidence>
<dbReference type="InterPro" id="IPR024932">
    <property type="entry name" value="ApbE"/>
</dbReference>
<dbReference type="EC" id="2.7.1.180" evidence="2"/>
<dbReference type="InterPro" id="IPR003374">
    <property type="entry name" value="ApbE-like_sf"/>
</dbReference>
<dbReference type="RefSeq" id="WP_271054370.1">
    <property type="nucleotide sequence ID" value="NZ_JAQIIO010000005.1"/>
</dbReference>
<gene>
    <name evidence="11" type="ORF">O2N63_11270</name>
</gene>
<proteinExistence type="predicted"/>
<comment type="catalytic activity">
    <reaction evidence="10">
        <text>L-threonyl-[protein] + FAD = FMN-L-threonyl-[protein] + AMP + H(+)</text>
        <dbReference type="Rhea" id="RHEA:36847"/>
        <dbReference type="Rhea" id="RHEA-COMP:11060"/>
        <dbReference type="Rhea" id="RHEA-COMP:11061"/>
        <dbReference type="ChEBI" id="CHEBI:15378"/>
        <dbReference type="ChEBI" id="CHEBI:30013"/>
        <dbReference type="ChEBI" id="CHEBI:57692"/>
        <dbReference type="ChEBI" id="CHEBI:74257"/>
        <dbReference type="ChEBI" id="CHEBI:456215"/>
        <dbReference type="EC" id="2.7.1.180"/>
    </reaction>
</comment>
<dbReference type="Gene3D" id="3.10.520.10">
    <property type="entry name" value="ApbE-like domains"/>
    <property type="match status" value="1"/>
</dbReference>
<evidence type="ECO:0000256" key="8">
    <source>
        <dbReference type="ARBA" id="ARBA00022842"/>
    </source>
</evidence>
<evidence type="ECO:0000313" key="11">
    <source>
        <dbReference type="EMBL" id="MDA5094665.1"/>
    </source>
</evidence>
<protein>
    <recommendedName>
        <fullName evidence="3">FAD:protein FMN transferase</fullName>
        <ecNumber evidence="2">2.7.1.180</ecNumber>
    </recommendedName>
    <alternativeName>
        <fullName evidence="9">Flavin transferase</fullName>
    </alternativeName>
</protein>
<evidence type="ECO:0000256" key="6">
    <source>
        <dbReference type="ARBA" id="ARBA00022723"/>
    </source>
</evidence>
<keyword evidence="12" id="KW-1185">Reference proteome</keyword>
<dbReference type="Proteomes" id="UP001528040">
    <property type="component" value="Unassembled WGS sequence"/>
</dbReference>
<reference evidence="11 12" key="1">
    <citation type="submission" date="2023-01" db="EMBL/GenBank/DDBJ databases">
        <authorList>
            <person name="Yoon J.-W."/>
        </authorList>
    </citation>
    <scope>NUCLEOTIDE SEQUENCE [LARGE SCALE GENOMIC DNA]</scope>
    <source>
        <strain evidence="11 12">KMU-50</strain>
    </source>
</reference>
<dbReference type="GO" id="GO:0016740">
    <property type="term" value="F:transferase activity"/>
    <property type="evidence" value="ECO:0007669"/>
    <property type="project" value="UniProtKB-KW"/>
</dbReference>
<dbReference type="PANTHER" id="PTHR30040">
    <property type="entry name" value="THIAMINE BIOSYNTHESIS LIPOPROTEIN APBE"/>
    <property type="match status" value="1"/>
</dbReference>
<keyword evidence="4" id="KW-0285">Flavoprotein</keyword>
<evidence type="ECO:0000256" key="2">
    <source>
        <dbReference type="ARBA" id="ARBA00011955"/>
    </source>
</evidence>
<organism evidence="11 12">
    <name type="scientific">Aliiroseovarius salicola</name>
    <dbReference type="NCBI Taxonomy" id="3009082"/>
    <lineage>
        <taxon>Bacteria</taxon>
        <taxon>Pseudomonadati</taxon>
        <taxon>Pseudomonadota</taxon>
        <taxon>Alphaproteobacteria</taxon>
        <taxon>Rhodobacterales</taxon>
        <taxon>Paracoccaceae</taxon>
        <taxon>Aliiroseovarius</taxon>
    </lineage>
</organism>
<keyword evidence="6" id="KW-0479">Metal-binding</keyword>
<evidence type="ECO:0000256" key="1">
    <source>
        <dbReference type="ARBA" id="ARBA00001946"/>
    </source>
</evidence>
<sequence length="294" mass="32429">MQRRTLLRLGTAALGAMALVGYEPSRRVWKGRGFGSDLSVTFHDSGGDTEQTFAEIEHEVDRLEDVFSLFRPHSSLSQLNRDGTLDDPPVELVEVLELSRLIWSTTEGLFDPTVQSVWRVNQPARNAVLGFENVEIRKDLIRFRDAGMALTLNGIAQGYASDRLAQMLHRHGHSEHLINLGEFAAGEGAWRLAIENDQAQRLAHTDLQNLGLATSSPSALTRANGEAHIIHPFGKAPMWSTVSIEARSSAMADGLSTALTLMPKSQIDRLDLKSLGVTKVWLEDENGVVTKNRV</sequence>
<evidence type="ECO:0000256" key="5">
    <source>
        <dbReference type="ARBA" id="ARBA00022679"/>
    </source>
</evidence>